<protein>
    <submittedName>
        <fullName evidence="1">Uncharacterized protein</fullName>
    </submittedName>
</protein>
<organism evidence="1 2">
    <name type="scientific">Paenarthrobacter nicotinovorans</name>
    <name type="common">Arthrobacter nicotinovorans</name>
    <dbReference type="NCBI Taxonomy" id="29320"/>
    <lineage>
        <taxon>Bacteria</taxon>
        <taxon>Bacillati</taxon>
        <taxon>Actinomycetota</taxon>
        <taxon>Actinomycetes</taxon>
        <taxon>Micrococcales</taxon>
        <taxon>Micrococcaceae</taxon>
        <taxon>Paenarthrobacter</taxon>
    </lineage>
</organism>
<dbReference type="RefSeq" id="WP_347782615.1">
    <property type="nucleotide sequence ID" value="NZ_JBBMFV010000004.1"/>
</dbReference>
<gene>
    <name evidence="1" type="ORF">V3C41_11610</name>
</gene>
<proteinExistence type="predicted"/>
<sequence>MTIELDEDQALVLFDWLCHLNDGKAPVVTHQAEKRVLWDIQSDLESVLVAPFEANYTELLAQARYRVADAGQ</sequence>
<comment type="caution">
    <text evidence="1">The sequence shown here is derived from an EMBL/GenBank/DDBJ whole genome shotgun (WGS) entry which is preliminary data.</text>
</comment>
<dbReference type="Proteomes" id="UP001448614">
    <property type="component" value="Unassembled WGS sequence"/>
</dbReference>
<accession>A0ABV0GSZ2</accession>
<reference evidence="1 2" key="1">
    <citation type="journal article" date="2024" name="Appl. Microbiol. Biotechnol.">
        <title>Biosynthetic gene clusters with biotechnological applications in novel Antarctic isolates from Actinomycetota.</title>
        <authorList>
            <person name="Bruna P."/>
            <person name="Nunez-Montero K."/>
            <person name="Contreras M.J."/>
            <person name="Leal K."/>
            <person name="Garcia M."/>
            <person name="Abanto M."/>
            <person name="Barrientos L."/>
        </authorList>
    </citation>
    <scope>NUCLEOTIDE SEQUENCE [LARGE SCALE GENOMIC DNA]</scope>
    <source>
        <strain evidence="1 2">Se16.17</strain>
    </source>
</reference>
<keyword evidence="2" id="KW-1185">Reference proteome</keyword>
<evidence type="ECO:0000313" key="1">
    <source>
        <dbReference type="EMBL" id="MEO3941715.1"/>
    </source>
</evidence>
<dbReference type="EMBL" id="JBBMFV010000004">
    <property type="protein sequence ID" value="MEO3941715.1"/>
    <property type="molecule type" value="Genomic_DNA"/>
</dbReference>
<name>A0ABV0GSZ2_PAENI</name>
<evidence type="ECO:0000313" key="2">
    <source>
        <dbReference type="Proteomes" id="UP001448614"/>
    </source>
</evidence>